<proteinExistence type="predicted"/>
<dbReference type="Gene3D" id="1.10.390.10">
    <property type="entry name" value="Neutral Protease Domain 2"/>
    <property type="match status" value="1"/>
</dbReference>
<feature type="chain" id="PRO_5012160484" description="Peptidase M1 membrane alanine aminopeptidase domain-containing protein" evidence="1">
    <location>
        <begin position="23"/>
        <end position="937"/>
    </location>
</feature>
<evidence type="ECO:0000313" key="2">
    <source>
        <dbReference type="EMBL" id="SHF22965.1"/>
    </source>
</evidence>
<evidence type="ECO:0008006" key="4">
    <source>
        <dbReference type="Google" id="ProtNLM"/>
    </source>
</evidence>
<reference evidence="2 3" key="1">
    <citation type="submission" date="2016-11" db="EMBL/GenBank/DDBJ databases">
        <authorList>
            <person name="Jaros S."/>
            <person name="Januszkiewicz K."/>
            <person name="Wedrychowicz H."/>
        </authorList>
    </citation>
    <scope>NUCLEOTIDE SEQUENCE [LARGE SCALE GENOMIC DNA]</scope>
    <source>
        <strain evidence="2 3">DSM 25660</strain>
    </source>
</reference>
<dbReference type="RefSeq" id="WP_234977690.1">
    <property type="nucleotide sequence ID" value="NZ_FQVQ01000005.1"/>
</dbReference>
<dbReference type="InterPro" id="IPR027268">
    <property type="entry name" value="Peptidase_M4/M1_CTD_sf"/>
</dbReference>
<keyword evidence="3" id="KW-1185">Reference proteome</keyword>
<dbReference type="Proteomes" id="UP000184147">
    <property type="component" value="Unassembled WGS sequence"/>
</dbReference>
<sequence length="937" mass="109828">MNKVFFWWFSLLSCGFSATLLAQHQTKLTVDYLPEKQTLNVYQELTFHNTTGTTLSVLVLNDWIHAYSDRNTPLAERFADEFVRSFHVATAKERGATHGLSVIDDQKTLLEWSRLPHHPDMIAIPLREPLPPQATTTLTLSYHLKLPDQRFTGIGFNPDNEVVLDQWILTPARWENGDFLKYSNLNIDDATNAPMDVELHIRPAGFQVISDLTLQTQTDTAYHFEGKNRIQVHLYLTRSNDFQSFNNERGSIVTNLQEKRINAVQKAILIEKIENYVTAFLGNNPLPKITVTQADYDRNPFYGLNQLPNFIRPFPDDFVFELKFLKTYLYNRLKTTLQIDPRRDNWLFDALQIYIMMQYIDEHYPEMKMMGALGKINLLKGYRLLSLDFNEQYSYFYMLMARKNLDQPLGDSKDKLLKFNEKIASKYRAGLSFRYLSEYMGKDQLRKALDQFLKQASVQPASTSDFKQIVTQHTEKDIQWFFEYIIQSRKIIDYKLDLVSKSKDSVTFQLKNRTGVEVPIPIYGIKKKEVVFKTWLEPKGQNQVFTLPRKEADKLVLNYENTVPEFNQRNNWKSLKSFFISNRPLKFRFLKDLEDPNYNQIMYLPVMGFNYYDGVILGLSLNNRTVLDKPINFDVIPSYSTNSSSLSGSANLTFNQFLRNSNLFSIKYGVGGSHFRYAPDATYQKLTPFIQMRIREKDYRKNHIQIINFRNVYVNREPSMFVQTPGENRYSVADFRYVNTDMTITHTFSYSANFQIASQFSKTSAEMVYRHLFQNNRQVNIRFFGGIFLRNADTKDFFSFALERPTDYLFDYPFLGRSESTGIFRQQFITAEGGFKSRFTNQLANEWLVSTNISGSIWNWIEAYADFGVLKDRGQEAVFRMDSGIRFNLITDYLEFYFPIYSSMGWDFGRPNYHEQIRFVFTIDPRSLVGLFTRKWF</sequence>
<dbReference type="STRING" id="1124188.SAMN05444377_10571"/>
<evidence type="ECO:0000313" key="3">
    <source>
        <dbReference type="Proteomes" id="UP000184147"/>
    </source>
</evidence>
<dbReference type="EMBL" id="FQVQ01000005">
    <property type="protein sequence ID" value="SHF22965.1"/>
    <property type="molecule type" value="Genomic_DNA"/>
</dbReference>
<feature type="signal peptide" evidence="1">
    <location>
        <begin position="1"/>
        <end position="22"/>
    </location>
</feature>
<accession>A0A1M4ZY97</accession>
<protein>
    <recommendedName>
        <fullName evidence="4">Peptidase M1 membrane alanine aminopeptidase domain-containing protein</fullName>
    </recommendedName>
</protein>
<gene>
    <name evidence="2" type="ORF">SAMN05444377_10571</name>
</gene>
<evidence type="ECO:0000256" key="1">
    <source>
        <dbReference type="SAM" id="SignalP"/>
    </source>
</evidence>
<organism evidence="2 3">
    <name type="scientific">Flavobacterium fontis</name>
    <dbReference type="NCBI Taxonomy" id="1124188"/>
    <lineage>
        <taxon>Bacteria</taxon>
        <taxon>Pseudomonadati</taxon>
        <taxon>Bacteroidota</taxon>
        <taxon>Flavobacteriia</taxon>
        <taxon>Flavobacteriales</taxon>
        <taxon>Flavobacteriaceae</taxon>
        <taxon>Flavobacterium</taxon>
    </lineage>
</organism>
<dbReference type="AlphaFoldDB" id="A0A1M4ZY97"/>
<keyword evidence="1" id="KW-0732">Signal</keyword>
<name>A0A1M4ZY97_9FLAO</name>